<feature type="transmembrane region" description="Helical" evidence="1">
    <location>
        <begin position="38"/>
        <end position="60"/>
    </location>
</feature>
<keyword evidence="1" id="KW-0812">Transmembrane</keyword>
<comment type="caution">
    <text evidence="2">The sequence shown here is derived from an EMBL/GenBank/DDBJ whole genome shotgun (WGS) entry which is preliminary data.</text>
</comment>
<keyword evidence="1" id="KW-0472">Membrane</keyword>
<accession>A0A419WTH0</accession>
<dbReference type="RefSeq" id="WP_120241361.1">
    <property type="nucleotide sequence ID" value="NZ_CANNEC010000029.1"/>
</dbReference>
<dbReference type="AlphaFoldDB" id="A0A419WTH0"/>
<protein>
    <submittedName>
        <fullName evidence="2">Uncharacterized protein</fullName>
    </submittedName>
</protein>
<dbReference type="EMBL" id="RAPQ01000011">
    <property type="protein sequence ID" value="RKD98784.1"/>
    <property type="molecule type" value="Genomic_DNA"/>
</dbReference>
<feature type="transmembrane region" description="Helical" evidence="1">
    <location>
        <begin position="66"/>
        <end position="84"/>
    </location>
</feature>
<dbReference type="Proteomes" id="UP000284531">
    <property type="component" value="Unassembled WGS sequence"/>
</dbReference>
<evidence type="ECO:0000256" key="1">
    <source>
        <dbReference type="SAM" id="Phobius"/>
    </source>
</evidence>
<evidence type="ECO:0000313" key="3">
    <source>
        <dbReference type="Proteomes" id="UP000284531"/>
    </source>
</evidence>
<feature type="transmembrane region" description="Helical" evidence="1">
    <location>
        <begin position="6"/>
        <end position="26"/>
    </location>
</feature>
<evidence type="ECO:0000313" key="2">
    <source>
        <dbReference type="EMBL" id="RKD98784.1"/>
    </source>
</evidence>
<name>A0A419WTH0_9BACT</name>
<keyword evidence="1" id="KW-1133">Transmembrane helix</keyword>
<reference evidence="2 3" key="1">
    <citation type="submission" date="2018-09" db="EMBL/GenBank/DDBJ databases">
        <title>Genomic Encyclopedia of Archaeal and Bacterial Type Strains, Phase II (KMG-II): from individual species to whole genera.</title>
        <authorList>
            <person name="Goeker M."/>
        </authorList>
    </citation>
    <scope>NUCLEOTIDE SEQUENCE [LARGE SCALE GENOMIC DNA]</scope>
    <source>
        <strain evidence="2 3">DSM 21950</strain>
    </source>
</reference>
<keyword evidence="3" id="KW-1185">Reference proteome</keyword>
<organism evidence="2 3">
    <name type="scientific">Marinifilum flexuosum</name>
    <dbReference type="NCBI Taxonomy" id="1117708"/>
    <lineage>
        <taxon>Bacteria</taxon>
        <taxon>Pseudomonadati</taxon>
        <taxon>Bacteroidota</taxon>
        <taxon>Bacteroidia</taxon>
        <taxon>Marinilabiliales</taxon>
        <taxon>Marinifilaceae</taxon>
    </lineage>
</organism>
<sequence length="96" mass="10684">MIFTGIEILFFSLGVITTLAMGLIYYYNQKLKFNISTWISICIGVFLFIFGIAWSFSSILEGEPRAASMGLIVFVIPSLILLLLSRKLALKKAASK</sequence>
<dbReference type="OrthoDB" id="1122282at2"/>
<gene>
    <name evidence="2" type="ORF">BXY64_3647</name>
</gene>
<proteinExistence type="predicted"/>